<evidence type="ECO:0000313" key="1">
    <source>
        <dbReference type="EMBL" id="MDB6374981.1"/>
    </source>
</evidence>
<evidence type="ECO:0000313" key="2">
    <source>
        <dbReference type="Proteomes" id="UP001212996"/>
    </source>
</evidence>
<reference evidence="1" key="1">
    <citation type="submission" date="2023-01" db="EMBL/GenBank/DDBJ databases">
        <title>Genome sequencing of Photorhabdus bodei 09-20.</title>
        <authorList>
            <person name="Kalindamar S."/>
            <person name="Kumru S."/>
        </authorList>
    </citation>
    <scope>NUCLEOTIDE SEQUENCE</scope>
    <source>
        <strain evidence="1">09-20</strain>
    </source>
</reference>
<dbReference type="Proteomes" id="UP001212996">
    <property type="component" value="Unassembled WGS sequence"/>
</dbReference>
<dbReference type="RefSeq" id="WP_271867967.1">
    <property type="nucleotide sequence ID" value="NZ_JAQMFO010000069.1"/>
</dbReference>
<dbReference type="EMBL" id="JAQMFO010000069">
    <property type="protein sequence ID" value="MDB6374981.1"/>
    <property type="molecule type" value="Genomic_DNA"/>
</dbReference>
<comment type="caution">
    <text evidence="1">The sequence shown here is derived from an EMBL/GenBank/DDBJ whole genome shotgun (WGS) entry which is preliminary data.</text>
</comment>
<sequence length="59" mass="6374">MTGHPHSALPVYVPPRKTSWHLPTDVAYSELCAVLVLQPLTGTKDLKSCAVNEDVSGWG</sequence>
<proteinExistence type="predicted"/>
<dbReference type="AlphaFoldDB" id="A0AAW6BQ71"/>
<organism evidence="1 2">
    <name type="scientific">Photorhabdus bodei</name>
    <dbReference type="NCBI Taxonomy" id="2029681"/>
    <lineage>
        <taxon>Bacteria</taxon>
        <taxon>Pseudomonadati</taxon>
        <taxon>Pseudomonadota</taxon>
        <taxon>Gammaproteobacteria</taxon>
        <taxon>Enterobacterales</taxon>
        <taxon>Morganellaceae</taxon>
        <taxon>Photorhabdus</taxon>
    </lineage>
</organism>
<protein>
    <submittedName>
        <fullName evidence="1">Uncharacterized protein</fullName>
    </submittedName>
</protein>
<accession>A0AAW6BQ71</accession>
<gene>
    <name evidence="1" type="ORF">PH362_24610</name>
</gene>
<name>A0AAW6BQ71_9GAMM</name>